<feature type="region of interest" description="Disordered" evidence="7">
    <location>
        <begin position="45"/>
        <end position="64"/>
    </location>
</feature>
<dbReference type="Proteomes" id="UP001176517">
    <property type="component" value="Unassembled WGS sequence"/>
</dbReference>
<dbReference type="InterPro" id="IPR036249">
    <property type="entry name" value="Thioredoxin-like_sf"/>
</dbReference>
<evidence type="ECO:0000256" key="1">
    <source>
        <dbReference type="ARBA" id="ARBA00022714"/>
    </source>
</evidence>
<evidence type="ECO:0000313" key="10">
    <source>
        <dbReference type="Proteomes" id="UP001176517"/>
    </source>
</evidence>
<dbReference type="GO" id="GO:0005759">
    <property type="term" value="C:mitochondrial matrix"/>
    <property type="evidence" value="ECO:0007669"/>
    <property type="project" value="TreeGrafter"/>
</dbReference>
<keyword evidence="2" id="KW-0479">Metal-binding</keyword>
<evidence type="ECO:0000313" key="9">
    <source>
        <dbReference type="EMBL" id="KAK0553029.1"/>
    </source>
</evidence>
<reference evidence="9" key="1">
    <citation type="journal article" date="2023" name="PhytoFront">
        <title>Draft Genome Resources of Seven Strains of Tilletia horrida, Causal Agent of Kernel Smut of Rice.</title>
        <authorList>
            <person name="Khanal S."/>
            <person name="Antony Babu S."/>
            <person name="Zhou X.G."/>
        </authorList>
    </citation>
    <scope>NUCLEOTIDE SEQUENCE</scope>
    <source>
        <strain evidence="9">TX6</strain>
    </source>
</reference>
<dbReference type="GO" id="GO:0015036">
    <property type="term" value="F:disulfide oxidoreductase activity"/>
    <property type="evidence" value="ECO:0007669"/>
    <property type="project" value="UniProtKB-ARBA"/>
</dbReference>
<sequence length="197" mass="21833">MSFLRTSLPRSSAGFLKPAAAASTTGPLNARLLSTSTLIRPCLISSSSSSRRPSHFSQQQQQPQTRILPSPLFVQQSRALSTELRTRLDELTKKNPLVVFMKGTPEMPQCGFSRAVVQILDVQGVDLKKLVTFNVLEDEEVRHGLKEYSEWPTIPQVYIDGEFIGGCDIMMELHRSGELEDLLVKHQCVSPPASPQA</sequence>
<dbReference type="GO" id="GO:0046872">
    <property type="term" value="F:metal ion binding"/>
    <property type="evidence" value="ECO:0007669"/>
    <property type="project" value="UniProtKB-KW"/>
</dbReference>
<dbReference type="CDD" id="cd03028">
    <property type="entry name" value="GRX_PICOT_like"/>
    <property type="match status" value="1"/>
</dbReference>
<accession>A0AAN6GRJ9</accession>
<dbReference type="Pfam" id="PF00462">
    <property type="entry name" value="Glutaredoxin"/>
    <property type="match status" value="1"/>
</dbReference>
<evidence type="ECO:0000256" key="2">
    <source>
        <dbReference type="ARBA" id="ARBA00022723"/>
    </source>
</evidence>
<dbReference type="PROSITE" id="PS51354">
    <property type="entry name" value="GLUTAREDOXIN_2"/>
    <property type="match status" value="1"/>
</dbReference>
<dbReference type="PANTHER" id="PTHR10293:SF16">
    <property type="entry name" value="GLUTAREDOXIN-RELATED PROTEIN 5, MITOCHONDRIAL"/>
    <property type="match status" value="1"/>
</dbReference>
<evidence type="ECO:0000256" key="7">
    <source>
        <dbReference type="SAM" id="MobiDB-lite"/>
    </source>
</evidence>
<organism evidence="9 10">
    <name type="scientific">Tilletia horrida</name>
    <dbReference type="NCBI Taxonomy" id="155126"/>
    <lineage>
        <taxon>Eukaryota</taxon>
        <taxon>Fungi</taxon>
        <taxon>Dikarya</taxon>
        <taxon>Basidiomycota</taxon>
        <taxon>Ustilaginomycotina</taxon>
        <taxon>Exobasidiomycetes</taxon>
        <taxon>Tilletiales</taxon>
        <taxon>Tilletiaceae</taxon>
        <taxon>Tilletia</taxon>
    </lineage>
</organism>
<dbReference type="InterPro" id="IPR002109">
    <property type="entry name" value="Glutaredoxin"/>
</dbReference>
<keyword evidence="10" id="KW-1185">Reference proteome</keyword>
<dbReference type="GO" id="GO:0044571">
    <property type="term" value="P:[2Fe-2S] cluster assembly"/>
    <property type="evidence" value="ECO:0007669"/>
    <property type="project" value="UniProtKB-ARBA"/>
</dbReference>
<evidence type="ECO:0000259" key="8">
    <source>
        <dbReference type="Pfam" id="PF00462"/>
    </source>
</evidence>
<name>A0AAN6GRJ9_9BASI</name>
<evidence type="ECO:0000256" key="3">
    <source>
        <dbReference type="ARBA" id="ARBA00023004"/>
    </source>
</evidence>
<keyword evidence="3" id="KW-0408">Iron</keyword>
<keyword evidence="5" id="KW-0676">Redox-active center</keyword>
<gene>
    <name evidence="9" type="primary">GRX5</name>
    <name evidence="9" type="ORF">OC846_002645</name>
</gene>
<dbReference type="Gene3D" id="3.40.30.10">
    <property type="entry name" value="Glutaredoxin"/>
    <property type="match status" value="1"/>
</dbReference>
<dbReference type="NCBIfam" id="TIGR00365">
    <property type="entry name" value="Grx4 family monothiol glutaredoxin"/>
    <property type="match status" value="1"/>
</dbReference>
<dbReference type="FunFam" id="3.40.30.10:FF:000005">
    <property type="entry name" value="Glutaredoxin 5"/>
    <property type="match status" value="1"/>
</dbReference>
<feature type="domain" description="Glutaredoxin" evidence="8">
    <location>
        <begin position="98"/>
        <end position="164"/>
    </location>
</feature>
<evidence type="ECO:0000256" key="6">
    <source>
        <dbReference type="ARBA" id="ARBA00067618"/>
    </source>
</evidence>
<dbReference type="EMBL" id="JAPDMZ010000055">
    <property type="protein sequence ID" value="KAK0553029.1"/>
    <property type="molecule type" value="Genomic_DNA"/>
</dbReference>
<evidence type="ECO:0000256" key="4">
    <source>
        <dbReference type="ARBA" id="ARBA00023014"/>
    </source>
</evidence>
<dbReference type="GO" id="GO:0051537">
    <property type="term" value="F:2 iron, 2 sulfur cluster binding"/>
    <property type="evidence" value="ECO:0007669"/>
    <property type="project" value="UniProtKB-KW"/>
</dbReference>
<keyword evidence="4" id="KW-0411">Iron-sulfur</keyword>
<dbReference type="PANTHER" id="PTHR10293">
    <property type="entry name" value="GLUTAREDOXIN FAMILY MEMBER"/>
    <property type="match status" value="1"/>
</dbReference>
<dbReference type="InterPro" id="IPR004480">
    <property type="entry name" value="Monothiol_GRX-rel"/>
</dbReference>
<keyword evidence="1" id="KW-0001">2Fe-2S</keyword>
<dbReference type="SUPFAM" id="SSF52833">
    <property type="entry name" value="Thioredoxin-like"/>
    <property type="match status" value="1"/>
</dbReference>
<proteinExistence type="predicted"/>
<comment type="caution">
    <text evidence="9">The sequence shown here is derived from an EMBL/GenBank/DDBJ whole genome shotgun (WGS) entry which is preliminary data.</text>
</comment>
<protein>
    <recommendedName>
        <fullName evidence="6">Monothiol glutaredoxin-5, mitochondrial</fullName>
    </recommendedName>
</protein>
<evidence type="ECO:0000256" key="5">
    <source>
        <dbReference type="ARBA" id="ARBA00023284"/>
    </source>
</evidence>
<dbReference type="InterPro" id="IPR033658">
    <property type="entry name" value="GRX_PICOT-like"/>
</dbReference>
<dbReference type="AlphaFoldDB" id="A0AAN6GRJ9"/>